<gene>
    <name evidence="2" type="ORF">TrRE_jg11501</name>
</gene>
<protein>
    <submittedName>
        <fullName evidence="2">Uncharacterized protein</fullName>
    </submittedName>
</protein>
<keyword evidence="3" id="KW-1185">Reference proteome</keyword>
<comment type="caution">
    <text evidence="2">The sequence shown here is derived from an EMBL/GenBank/DDBJ whole genome shotgun (WGS) entry which is preliminary data.</text>
</comment>
<reference evidence="2" key="1">
    <citation type="submission" date="2022-07" db="EMBL/GenBank/DDBJ databases">
        <title>Genome analysis of Parmales, a sister group of diatoms, reveals the evolutionary specialization of diatoms from phago-mixotrophs to photoautotrophs.</title>
        <authorList>
            <person name="Ban H."/>
            <person name="Sato S."/>
            <person name="Yoshikawa S."/>
            <person name="Kazumasa Y."/>
            <person name="Nakamura Y."/>
            <person name="Ichinomiya M."/>
            <person name="Saitoh K."/>
            <person name="Sato N."/>
            <person name="Blanc-Mathieu R."/>
            <person name="Endo H."/>
            <person name="Kuwata A."/>
            <person name="Ogata H."/>
        </authorList>
    </citation>
    <scope>NUCLEOTIDE SEQUENCE</scope>
</reference>
<feature type="compositionally biased region" description="Acidic residues" evidence="1">
    <location>
        <begin position="108"/>
        <end position="126"/>
    </location>
</feature>
<evidence type="ECO:0000313" key="3">
    <source>
        <dbReference type="Proteomes" id="UP001165082"/>
    </source>
</evidence>
<name>A0A9W7FZW4_9STRA</name>
<proteinExistence type="predicted"/>
<evidence type="ECO:0000256" key="1">
    <source>
        <dbReference type="SAM" id="MobiDB-lite"/>
    </source>
</evidence>
<dbReference type="EMBL" id="BRXZ01008444">
    <property type="protein sequence ID" value="GMI26357.1"/>
    <property type="molecule type" value="Genomic_DNA"/>
</dbReference>
<dbReference type="AlphaFoldDB" id="A0A9W7FZW4"/>
<feature type="region of interest" description="Disordered" evidence="1">
    <location>
        <begin position="103"/>
        <end position="126"/>
    </location>
</feature>
<evidence type="ECO:0000313" key="2">
    <source>
        <dbReference type="EMBL" id="GMI26357.1"/>
    </source>
</evidence>
<accession>A0A9W7FZW4</accession>
<feature type="non-terminal residue" evidence="2">
    <location>
        <position position="126"/>
    </location>
</feature>
<organism evidence="2 3">
    <name type="scientific">Triparma retinervis</name>
    <dbReference type="NCBI Taxonomy" id="2557542"/>
    <lineage>
        <taxon>Eukaryota</taxon>
        <taxon>Sar</taxon>
        <taxon>Stramenopiles</taxon>
        <taxon>Ochrophyta</taxon>
        <taxon>Bolidophyceae</taxon>
        <taxon>Parmales</taxon>
        <taxon>Triparmaceae</taxon>
        <taxon>Triparma</taxon>
    </lineage>
</organism>
<dbReference type="Proteomes" id="UP001165082">
    <property type="component" value="Unassembled WGS sequence"/>
</dbReference>
<sequence length="126" mass="13985">MTLEALNKLREEVLKQKGSSQDAVRDRFSAHRLLNPDDEAVSLEAEARSSMLLPLSLVVEGKQEGVLPTEENVKMAMQMRKLVVLASGTADLGIMSNEMGTMGGDFDLSLEDDEDDWEGEEEEEKK</sequence>
<dbReference type="OrthoDB" id="10511130at2759"/>